<comment type="caution">
    <text evidence="2">The sequence shown here is derived from an EMBL/GenBank/DDBJ whole genome shotgun (WGS) entry which is preliminary data.</text>
</comment>
<dbReference type="Pfam" id="PF13473">
    <property type="entry name" value="Cupredoxin_1"/>
    <property type="match status" value="1"/>
</dbReference>
<accession>A0A2P7NR91</accession>
<gene>
    <name evidence="2" type="ORF">C7H79_16175</name>
</gene>
<feature type="domain" description="EfeO-type cupredoxin-like" evidence="1">
    <location>
        <begin position="22"/>
        <end position="115"/>
    </location>
</feature>
<sequence>MWCSVESLSVYITIGGFMSRLILLWLISISFVSSATAAAVGVNIQNFTFIPNTITLNVGDSVNWINQDGVIHSTTQDANLWSSDLNSGESFNFTFNNPGTYTYFCRFHPIMRGTINVSSQGTIEPILCLFNWVESNYSQFFAPAGNVSLLPFPPYTYRYYSTTDSYLAVSSADNHVYYMFGSDGIIRDAGPLSDWLITSGCR</sequence>
<dbReference type="InterPro" id="IPR052721">
    <property type="entry name" value="ET_Amicyanin"/>
</dbReference>
<evidence type="ECO:0000259" key="1">
    <source>
        <dbReference type="Pfam" id="PF13473"/>
    </source>
</evidence>
<dbReference type="AlphaFoldDB" id="A0A2P7NR91"/>
<dbReference type="EMBL" id="PXXU01000096">
    <property type="protein sequence ID" value="PSJ15957.1"/>
    <property type="molecule type" value="Genomic_DNA"/>
</dbReference>
<protein>
    <recommendedName>
        <fullName evidence="1">EfeO-type cupredoxin-like domain-containing protein</fullName>
    </recommendedName>
</protein>
<dbReference type="PANTHER" id="PTHR36507:SF1">
    <property type="entry name" value="BLL1555 PROTEIN"/>
    <property type="match status" value="1"/>
</dbReference>
<organism evidence="2 3">
    <name type="scientific">Nitrosomonas supralitoralis</name>
    <dbReference type="NCBI Taxonomy" id="2116706"/>
    <lineage>
        <taxon>Bacteria</taxon>
        <taxon>Pseudomonadati</taxon>
        <taxon>Pseudomonadota</taxon>
        <taxon>Betaproteobacteria</taxon>
        <taxon>Nitrosomonadales</taxon>
        <taxon>Nitrosomonadaceae</taxon>
        <taxon>Nitrosomonas</taxon>
    </lineage>
</organism>
<dbReference type="SUPFAM" id="SSF49503">
    <property type="entry name" value="Cupredoxins"/>
    <property type="match status" value="1"/>
</dbReference>
<dbReference type="Gene3D" id="2.60.40.420">
    <property type="entry name" value="Cupredoxins - blue copper proteins"/>
    <property type="match status" value="1"/>
</dbReference>
<dbReference type="PANTHER" id="PTHR36507">
    <property type="entry name" value="BLL1555 PROTEIN"/>
    <property type="match status" value="1"/>
</dbReference>
<dbReference type="OrthoDB" id="9757546at2"/>
<keyword evidence="3" id="KW-1185">Reference proteome</keyword>
<reference evidence="2 3" key="1">
    <citation type="submission" date="2018-03" db="EMBL/GenBank/DDBJ databases">
        <title>Draft genome of Nitrosomonas supralitoralis APG5.</title>
        <authorList>
            <person name="Urakawa H."/>
            <person name="Lopez J.V."/>
        </authorList>
    </citation>
    <scope>NUCLEOTIDE SEQUENCE [LARGE SCALE GENOMIC DNA]</scope>
    <source>
        <strain evidence="2 3">APG5</strain>
    </source>
</reference>
<dbReference type="InterPro" id="IPR028096">
    <property type="entry name" value="EfeO_Cupredoxin"/>
</dbReference>
<evidence type="ECO:0000313" key="3">
    <source>
        <dbReference type="Proteomes" id="UP000241912"/>
    </source>
</evidence>
<dbReference type="Proteomes" id="UP000241912">
    <property type="component" value="Unassembled WGS sequence"/>
</dbReference>
<name>A0A2P7NR91_9PROT</name>
<evidence type="ECO:0000313" key="2">
    <source>
        <dbReference type="EMBL" id="PSJ15957.1"/>
    </source>
</evidence>
<proteinExistence type="predicted"/>
<dbReference type="InterPro" id="IPR008972">
    <property type="entry name" value="Cupredoxin"/>
</dbReference>